<dbReference type="EMBL" id="NPIC01000016">
    <property type="protein sequence ID" value="RDL30194.1"/>
    <property type="molecule type" value="Genomic_DNA"/>
</dbReference>
<evidence type="ECO:0000256" key="2">
    <source>
        <dbReference type="SAM" id="Phobius"/>
    </source>
</evidence>
<proteinExistence type="predicted"/>
<protein>
    <submittedName>
        <fullName evidence="3">Uncharacterized protein</fullName>
    </submittedName>
</protein>
<evidence type="ECO:0000256" key="1">
    <source>
        <dbReference type="SAM" id="MobiDB-lite"/>
    </source>
</evidence>
<keyword evidence="4" id="KW-1185">Reference proteome</keyword>
<feature type="compositionally biased region" description="Basic and acidic residues" evidence="1">
    <location>
        <begin position="7"/>
        <end position="21"/>
    </location>
</feature>
<accession>A0A370T9E9</accession>
<dbReference type="OrthoDB" id="3429868at2759"/>
<dbReference type="Proteomes" id="UP000254866">
    <property type="component" value="Unassembled WGS sequence"/>
</dbReference>
<organism evidence="3 4">
    <name type="scientific">Venustampulla echinocandica</name>
    <dbReference type="NCBI Taxonomy" id="2656787"/>
    <lineage>
        <taxon>Eukaryota</taxon>
        <taxon>Fungi</taxon>
        <taxon>Dikarya</taxon>
        <taxon>Ascomycota</taxon>
        <taxon>Pezizomycotina</taxon>
        <taxon>Leotiomycetes</taxon>
        <taxon>Helotiales</taxon>
        <taxon>Pleuroascaceae</taxon>
        <taxon>Venustampulla</taxon>
    </lineage>
</organism>
<dbReference type="STRING" id="2656787.A0A370T9E9"/>
<evidence type="ECO:0000313" key="3">
    <source>
        <dbReference type="EMBL" id="RDL30194.1"/>
    </source>
</evidence>
<name>A0A370T9E9_9HELO</name>
<feature type="transmembrane region" description="Helical" evidence="2">
    <location>
        <begin position="156"/>
        <end position="183"/>
    </location>
</feature>
<gene>
    <name evidence="3" type="ORF">BP5553_10472</name>
</gene>
<keyword evidence="2" id="KW-0472">Membrane</keyword>
<feature type="region of interest" description="Disordered" evidence="1">
    <location>
        <begin position="1"/>
        <end position="23"/>
    </location>
</feature>
<evidence type="ECO:0000313" key="4">
    <source>
        <dbReference type="Proteomes" id="UP000254866"/>
    </source>
</evidence>
<keyword evidence="2" id="KW-0812">Transmembrane</keyword>
<feature type="transmembrane region" description="Helical" evidence="2">
    <location>
        <begin position="114"/>
        <end position="136"/>
    </location>
</feature>
<feature type="transmembrane region" description="Helical" evidence="2">
    <location>
        <begin position="62"/>
        <end position="81"/>
    </location>
</feature>
<reference evidence="3 4" key="1">
    <citation type="journal article" date="2018" name="IMA Fungus">
        <title>IMA Genome-F 9: Draft genome sequence of Annulohypoxylon stygium, Aspergillus mulundensis, Berkeleyomyces basicola (syn. Thielaviopsis basicola), Ceratocystis smalleyi, two Cercospora beticola strains, Coleophoma cylindrospora, Fusarium fracticaudum, Phialophora cf. hyalina, and Morchella septimelata.</title>
        <authorList>
            <person name="Wingfield B.D."/>
            <person name="Bills G.F."/>
            <person name="Dong Y."/>
            <person name="Huang W."/>
            <person name="Nel W.J."/>
            <person name="Swalarsk-Parry B.S."/>
            <person name="Vaghefi N."/>
            <person name="Wilken P.M."/>
            <person name="An Z."/>
            <person name="de Beer Z.W."/>
            <person name="De Vos L."/>
            <person name="Chen L."/>
            <person name="Duong T.A."/>
            <person name="Gao Y."/>
            <person name="Hammerbacher A."/>
            <person name="Kikkert J.R."/>
            <person name="Li Y."/>
            <person name="Li H."/>
            <person name="Li K."/>
            <person name="Li Q."/>
            <person name="Liu X."/>
            <person name="Ma X."/>
            <person name="Naidoo K."/>
            <person name="Pethybridge S.J."/>
            <person name="Sun J."/>
            <person name="Steenkamp E.T."/>
            <person name="van der Nest M.A."/>
            <person name="van Wyk S."/>
            <person name="Wingfield M.J."/>
            <person name="Xiong C."/>
            <person name="Yue Q."/>
            <person name="Zhang X."/>
        </authorList>
    </citation>
    <scope>NUCLEOTIDE SEQUENCE [LARGE SCALE GENOMIC DNA]</scope>
    <source>
        <strain evidence="3 4">BP 5553</strain>
    </source>
</reference>
<sequence>MSVPFRSRADSPHPFRLERPPLARAKRFRQETTENAHSPTPNPPLKTRYIDMLLQLDTISTLHNILAGVSTWLLLAGYMVLPGTFTSIRNSRALLEEAGKAGKAVVKAAQNVPLLWLAGICCILGAAGMCCLWPGLLNSAAGFLATMVNIYTARSGYWSISAIVTATVTGSCTTIMIVIFVVYDKWLLTNIKKEHEKLKKQAMRGRTLETITL</sequence>
<keyword evidence="2" id="KW-1133">Transmembrane helix</keyword>
<dbReference type="RefSeq" id="XP_031864802.1">
    <property type="nucleotide sequence ID" value="XM_032019095.1"/>
</dbReference>
<dbReference type="AlphaFoldDB" id="A0A370T9E9"/>
<dbReference type="GeneID" id="43603321"/>
<comment type="caution">
    <text evidence="3">The sequence shown here is derived from an EMBL/GenBank/DDBJ whole genome shotgun (WGS) entry which is preliminary data.</text>
</comment>